<dbReference type="Pfam" id="PF00652">
    <property type="entry name" value="Ricin_B_lectin"/>
    <property type="match status" value="1"/>
</dbReference>
<feature type="signal peptide" evidence="5">
    <location>
        <begin position="1"/>
        <end position="29"/>
    </location>
</feature>
<evidence type="ECO:0000256" key="3">
    <source>
        <dbReference type="ARBA" id="ARBA00023295"/>
    </source>
</evidence>
<dbReference type="GO" id="GO:0004553">
    <property type="term" value="F:hydrolase activity, hydrolyzing O-glycosyl compounds"/>
    <property type="evidence" value="ECO:0007669"/>
    <property type="project" value="InterPro"/>
</dbReference>
<dbReference type="RefSeq" id="WP_091662472.1">
    <property type="nucleotide sequence ID" value="NZ_LT594323.1"/>
</dbReference>
<evidence type="ECO:0000256" key="1">
    <source>
        <dbReference type="ARBA" id="ARBA00009865"/>
    </source>
</evidence>
<dbReference type="PROSITE" id="PS50231">
    <property type="entry name" value="RICIN_B_LECTIN"/>
    <property type="match status" value="1"/>
</dbReference>
<dbReference type="PANTHER" id="PTHR22925:SF3">
    <property type="entry name" value="GLYCOSYL HYDROLASE FAMILY PROTEIN 43"/>
    <property type="match status" value="1"/>
</dbReference>
<evidence type="ECO:0000256" key="5">
    <source>
        <dbReference type="SAM" id="SignalP"/>
    </source>
</evidence>
<dbReference type="InterPro" id="IPR000772">
    <property type="entry name" value="Ricin_B_lectin"/>
</dbReference>
<name>A0A1A8ZI52_9ACTN</name>
<evidence type="ECO:0000313" key="7">
    <source>
        <dbReference type="EMBL" id="SBT43557.1"/>
    </source>
</evidence>
<accession>A0A1A8ZI52</accession>
<dbReference type="Pfam" id="PF04616">
    <property type="entry name" value="Glyco_hydro_43"/>
    <property type="match status" value="1"/>
</dbReference>
<comment type="similarity">
    <text evidence="1 4">Belongs to the glycosyl hydrolase 43 family.</text>
</comment>
<dbReference type="CDD" id="cd23418">
    <property type="entry name" value="beta-trefoil_Ricin_XLN-like"/>
    <property type="match status" value="1"/>
</dbReference>
<dbReference type="Gene3D" id="2.80.10.50">
    <property type="match status" value="1"/>
</dbReference>
<reference evidence="8" key="1">
    <citation type="submission" date="2016-06" db="EMBL/GenBank/DDBJ databases">
        <authorList>
            <person name="Varghese N."/>
            <person name="Submissions Spin"/>
        </authorList>
    </citation>
    <scope>NUCLEOTIDE SEQUENCE [LARGE SCALE GENOMIC DNA]</scope>
    <source>
        <strain evidence="8">DSM 44815</strain>
    </source>
</reference>
<dbReference type="AlphaFoldDB" id="A0A1A8ZI52"/>
<dbReference type="InterPro" id="IPR006710">
    <property type="entry name" value="Glyco_hydro_43"/>
</dbReference>
<evidence type="ECO:0000259" key="6">
    <source>
        <dbReference type="SMART" id="SM00458"/>
    </source>
</evidence>
<protein>
    <submittedName>
        <fullName evidence="7">Glycosyl hydrolases family 43</fullName>
    </submittedName>
</protein>
<dbReference type="SUPFAM" id="SSF50370">
    <property type="entry name" value="Ricin B-like lectins"/>
    <property type="match status" value="1"/>
</dbReference>
<proteinExistence type="inferred from homology"/>
<feature type="domain" description="Ricin B lectin" evidence="6">
    <location>
        <begin position="335"/>
        <end position="464"/>
    </location>
</feature>
<sequence>MAGTRRWAAAVTAVLVPLVTALTASPALAAPATLTPGALWYDTGGARLQAHGAGIFTVGSTYYLVGEDKTAGSTFTAVACYSSTDLVTWTRRSNALVKGQADNGTGDLAAGRIVERPKVIYHSGTGKYVMWMHIDNSSYADARAGVAVSDTPCGPYTYLGSSRPLGYQSRDLGLFKDDDGTAYLLTEDRSNGLRIDRLSTDYTRAVAATALLPTLESPAMVKAGGRYFIFGSHLTGWSSNDNNYASATSPSGPWSGYATFAPAGSKTFNSQTSFILPVVGSTRTSYVYLGDRWNSGDLNSSLPIWLPITFTAGSAGMPSFYESWSIDTATGDWAPVSFSLVGSQSGRCLDVTDNTSTWGALAELWDCNGGENQQWLPTSAGELRAFGRSVCLDVLNQASTPGAAVGIWGCNGQTNQRWTLRSDGSIVSAGSGLCLDASGGGTGNGTGLIVWTCNGQPNQKWTRR</sequence>
<organism evidence="7 8">
    <name type="scientific">Micromonospora auratinigra</name>
    <dbReference type="NCBI Taxonomy" id="261654"/>
    <lineage>
        <taxon>Bacteria</taxon>
        <taxon>Bacillati</taxon>
        <taxon>Actinomycetota</taxon>
        <taxon>Actinomycetes</taxon>
        <taxon>Micromonosporales</taxon>
        <taxon>Micromonosporaceae</taxon>
        <taxon>Micromonospora</taxon>
    </lineage>
</organism>
<keyword evidence="3 4" id="KW-0326">Glycosidase</keyword>
<keyword evidence="8" id="KW-1185">Reference proteome</keyword>
<dbReference type="PANTHER" id="PTHR22925">
    <property type="entry name" value="GLYCOSYL HYDROLASE 43 FAMILY MEMBER"/>
    <property type="match status" value="1"/>
</dbReference>
<keyword evidence="5" id="KW-0732">Signal</keyword>
<dbReference type="SMART" id="SM00458">
    <property type="entry name" value="RICIN"/>
    <property type="match status" value="1"/>
</dbReference>
<keyword evidence="2 4" id="KW-0378">Hydrolase</keyword>
<dbReference type="PATRIC" id="fig|261654.4.peg.2412"/>
<evidence type="ECO:0000256" key="2">
    <source>
        <dbReference type="ARBA" id="ARBA00022801"/>
    </source>
</evidence>
<dbReference type="InterPro" id="IPR023296">
    <property type="entry name" value="Glyco_hydro_beta-prop_sf"/>
</dbReference>
<dbReference type="OrthoDB" id="273314at2"/>
<evidence type="ECO:0000313" key="8">
    <source>
        <dbReference type="Proteomes" id="UP000199385"/>
    </source>
</evidence>
<dbReference type="Gene3D" id="2.115.10.20">
    <property type="entry name" value="Glycosyl hydrolase domain, family 43"/>
    <property type="match status" value="1"/>
</dbReference>
<feature type="chain" id="PRO_5008382716" evidence="5">
    <location>
        <begin position="30"/>
        <end position="464"/>
    </location>
</feature>
<dbReference type="SUPFAM" id="SSF75005">
    <property type="entry name" value="Arabinanase/levansucrase/invertase"/>
    <property type="match status" value="1"/>
</dbReference>
<dbReference type="GO" id="GO:0005975">
    <property type="term" value="P:carbohydrate metabolic process"/>
    <property type="evidence" value="ECO:0007669"/>
    <property type="project" value="InterPro"/>
</dbReference>
<dbReference type="EMBL" id="LT594323">
    <property type="protein sequence ID" value="SBT43557.1"/>
    <property type="molecule type" value="Genomic_DNA"/>
</dbReference>
<dbReference type="STRING" id="261654.GA0070611_2364"/>
<dbReference type="Proteomes" id="UP000199385">
    <property type="component" value="Chromosome I"/>
</dbReference>
<dbReference type="CDD" id="cd18821">
    <property type="entry name" value="GH43_Pc3Gal43A-like"/>
    <property type="match status" value="1"/>
</dbReference>
<gene>
    <name evidence="7" type="ORF">GA0070611_2364</name>
</gene>
<dbReference type="InterPro" id="IPR035992">
    <property type="entry name" value="Ricin_B-like_lectins"/>
</dbReference>
<evidence type="ECO:0000256" key="4">
    <source>
        <dbReference type="RuleBase" id="RU361187"/>
    </source>
</evidence>